<accession>A0A0D8XGV6</accession>
<name>A0A0D8XGV6_DICVI</name>
<dbReference type="EMBL" id="KN716792">
    <property type="protein sequence ID" value="KJH41596.1"/>
    <property type="molecule type" value="Genomic_DNA"/>
</dbReference>
<evidence type="ECO:0000313" key="2">
    <source>
        <dbReference type="Proteomes" id="UP000053766"/>
    </source>
</evidence>
<proteinExistence type="predicted"/>
<dbReference type="Proteomes" id="UP000053766">
    <property type="component" value="Unassembled WGS sequence"/>
</dbReference>
<gene>
    <name evidence="1" type="ORF">DICVIV_12432</name>
</gene>
<dbReference type="AlphaFoldDB" id="A0A0D8XGV6"/>
<organism evidence="1 2">
    <name type="scientific">Dictyocaulus viviparus</name>
    <name type="common">Bovine lungworm</name>
    <dbReference type="NCBI Taxonomy" id="29172"/>
    <lineage>
        <taxon>Eukaryota</taxon>
        <taxon>Metazoa</taxon>
        <taxon>Ecdysozoa</taxon>
        <taxon>Nematoda</taxon>
        <taxon>Chromadorea</taxon>
        <taxon>Rhabditida</taxon>
        <taxon>Rhabditina</taxon>
        <taxon>Rhabditomorpha</taxon>
        <taxon>Strongyloidea</taxon>
        <taxon>Metastrongylidae</taxon>
        <taxon>Dictyocaulus</taxon>
    </lineage>
</organism>
<keyword evidence="2" id="KW-1185">Reference proteome</keyword>
<sequence length="100" mass="10935">MLFLLSINDASAMHHLLTYSCHIMSGTVTKICTITVMVNVGGVQMPTCPMGKLNAVDQMYLTISGSITTTNIIMANWSTQRWQIVLNRGLQSLTSRALSS</sequence>
<protein>
    <submittedName>
        <fullName evidence="1">Uncharacterized protein</fullName>
    </submittedName>
</protein>
<evidence type="ECO:0000313" key="1">
    <source>
        <dbReference type="EMBL" id="KJH41596.1"/>
    </source>
</evidence>
<reference evidence="2" key="2">
    <citation type="journal article" date="2016" name="Sci. Rep.">
        <title>Dictyocaulus viviparus genome, variome and transcriptome elucidate lungworm biology and support future intervention.</title>
        <authorList>
            <person name="McNulty S.N."/>
            <person name="Strube C."/>
            <person name="Rosa B.A."/>
            <person name="Martin J.C."/>
            <person name="Tyagi R."/>
            <person name="Choi Y.J."/>
            <person name="Wang Q."/>
            <person name="Hallsworth Pepin K."/>
            <person name="Zhang X."/>
            <person name="Ozersky P."/>
            <person name="Wilson R.K."/>
            <person name="Sternberg P.W."/>
            <person name="Gasser R.B."/>
            <person name="Mitreva M."/>
        </authorList>
    </citation>
    <scope>NUCLEOTIDE SEQUENCE [LARGE SCALE GENOMIC DNA]</scope>
    <source>
        <strain evidence="2">HannoverDv2000</strain>
    </source>
</reference>
<reference evidence="1 2" key="1">
    <citation type="submission" date="2013-11" db="EMBL/GenBank/DDBJ databases">
        <title>Draft genome of the bovine lungworm Dictyocaulus viviparus.</title>
        <authorList>
            <person name="Mitreva M."/>
        </authorList>
    </citation>
    <scope>NUCLEOTIDE SEQUENCE [LARGE SCALE GENOMIC DNA]</scope>
    <source>
        <strain evidence="1 2">HannoverDv2000</strain>
    </source>
</reference>